<dbReference type="VEuPathDB" id="FungiDB:BO71DRAFT_424686"/>
<keyword evidence="2" id="KW-0472">Membrane</keyword>
<organism evidence="3 4">
    <name type="scientific">Aspergillus ellipticus CBS 707.79</name>
    <dbReference type="NCBI Taxonomy" id="1448320"/>
    <lineage>
        <taxon>Eukaryota</taxon>
        <taxon>Fungi</taxon>
        <taxon>Dikarya</taxon>
        <taxon>Ascomycota</taxon>
        <taxon>Pezizomycotina</taxon>
        <taxon>Eurotiomycetes</taxon>
        <taxon>Eurotiomycetidae</taxon>
        <taxon>Eurotiales</taxon>
        <taxon>Aspergillaceae</taxon>
        <taxon>Aspergillus</taxon>
        <taxon>Aspergillus subgen. Circumdati</taxon>
    </lineage>
</organism>
<protein>
    <submittedName>
        <fullName evidence="3">Integral membrane protein</fullName>
    </submittedName>
</protein>
<dbReference type="OrthoDB" id="5426355at2759"/>
<keyword evidence="4" id="KW-1185">Reference proteome</keyword>
<evidence type="ECO:0000256" key="1">
    <source>
        <dbReference type="SAM" id="MobiDB-lite"/>
    </source>
</evidence>
<dbReference type="AlphaFoldDB" id="A0A319DQT6"/>
<name>A0A319DQT6_9EURO</name>
<accession>A0A319DQT6</accession>
<sequence length="294" mass="31867">MARWPRAWNLIHATRSTSRPLSSTSSIILYLASIALLLSTVVRAQSVTFLPSAASSSFPSCGLTCSLLEEAQDNCVPPTAPQTNHATYVSCFCQSSLSQLHTSNGICEDSCTSASDRALIQTWYSKYCLSGGDLQGTKSTTNTKRDSSENGATTSLFTRDSRSQKWWTTHYKWVIMVIILAVAFSIITVVGIWLKRRHDRKYPGLYHAAATGGTDSALLAARQQETSPSPGPGPPAQGAFRAGRFDPTVNSESIASSSRTNIAAPPTRPSRTPSRLQKSQPVVEGDIEIREVPR</sequence>
<evidence type="ECO:0000313" key="3">
    <source>
        <dbReference type="EMBL" id="PYH99901.1"/>
    </source>
</evidence>
<keyword evidence="2" id="KW-0812">Transmembrane</keyword>
<feature type="compositionally biased region" description="Polar residues" evidence="1">
    <location>
        <begin position="248"/>
        <end position="261"/>
    </location>
</feature>
<feature type="transmembrane region" description="Helical" evidence="2">
    <location>
        <begin position="173"/>
        <end position="194"/>
    </location>
</feature>
<feature type="region of interest" description="Disordered" evidence="1">
    <location>
        <begin position="222"/>
        <end position="294"/>
    </location>
</feature>
<gene>
    <name evidence="3" type="ORF">BO71DRAFT_424686</name>
</gene>
<proteinExistence type="predicted"/>
<evidence type="ECO:0000256" key="2">
    <source>
        <dbReference type="SAM" id="Phobius"/>
    </source>
</evidence>
<dbReference type="Proteomes" id="UP000247810">
    <property type="component" value="Unassembled WGS sequence"/>
</dbReference>
<evidence type="ECO:0000313" key="4">
    <source>
        <dbReference type="Proteomes" id="UP000247810"/>
    </source>
</evidence>
<dbReference type="EMBL" id="KZ825798">
    <property type="protein sequence ID" value="PYH99901.1"/>
    <property type="molecule type" value="Genomic_DNA"/>
</dbReference>
<keyword evidence="2" id="KW-1133">Transmembrane helix</keyword>
<reference evidence="3 4" key="1">
    <citation type="submission" date="2018-02" db="EMBL/GenBank/DDBJ databases">
        <title>The genomes of Aspergillus section Nigri reveals drivers in fungal speciation.</title>
        <authorList>
            <consortium name="DOE Joint Genome Institute"/>
            <person name="Vesth T.C."/>
            <person name="Nybo J."/>
            <person name="Theobald S."/>
            <person name="Brandl J."/>
            <person name="Frisvad J.C."/>
            <person name="Nielsen K.F."/>
            <person name="Lyhne E.K."/>
            <person name="Kogle M.E."/>
            <person name="Kuo A."/>
            <person name="Riley R."/>
            <person name="Clum A."/>
            <person name="Nolan M."/>
            <person name="Lipzen A."/>
            <person name="Salamov A."/>
            <person name="Henrissat B."/>
            <person name="Wiebenga A."/>
            <person name="De vries R.P."/>
            <person name="Grigoriev I.V."/>
            <person name="Mortensen U.H."/>
            <person name="Andersen M.R."/>
            <person name="Baker S.E."/>
        </authorList>
    </citation>
    <scope>NUCLEOTIDE SEQUENCE [LARGE SCALE GENOMIC DNA]</scope>
    <source>
        <strain evidence="3 4">CBS 707.79</strain>
    </source>
</reference>